<evidence type="ECO:0000313" key="1">
    <source>
        <dbReference type="EMBL" id="KZV24452.1"/>
    </source>
</evidence>
<dbReference type="Proteomes" id="UP000250235">
    <property type="component" value="Unassembled WGS sequence"/>
</dbReference>
<dbReference type="OrthoDB" id="911847at2759"/>
<keyword evidence="2" id="KW-1185">Reference proteome</keyword>
<dbReference type="AlphaFoldDB" id="A0A2Z7AYZ8"/>
<protein>
    <submittedName>
        <fullName evidence="1">Uncharacterized protein</fullName>
    </submittedName>
</protein>
<dbReference type="EMBL" id="KV012814">
    <property type="protein sequence ID" value="KZV24452.1"/>
    <property type="molecule type" value="Genomic_DNA"/>
</dbReference>
<name>A0A2Z7AYZ8_9LAMI</name>
<reference evidence="1 2" key="1">
    <citation type="journal article" date="2015" name="Proc. Natl. Acad. Sci. U.S.A.">
        <title>The resurrection genome of Boea hygrometrica: A blueprint for survival of dehydration.</title>
        <authorList>
            <person name="Xiao L."/>
            <person name="Yang G."/>
            <person name="Zhang L."/>
            <person name="Yang X."/>
            <person name="Zhao S."/>
            <person name="Ji Z."/>
            <person name="Zhou Q."/>
            <person name="Hu M."/>
            <person name="Wang Y."/>
            <person name="Chen M."/>
            <person name="Xu Y."/>
            <person name="Jin H."/>
            <person name="Xiao X."/>
            <person name="Hu G."/>
            <person name="Bao F."/>
            <person name="Hu Y."/>
            <person name="Wan P."/>
            <person name="Li L."/>
            <person name="Deng X."/>
            <person name="Kuang T."/>
            <person name="Xiang C."/>
            <person name="Zhu J.K."/>
            <person name="Oliver M.J."/>
            <person name="He Y."/>
        </authorList>
    </citation>
    <scope>NUCLEOTIDE SEQUENCE [LARGE SCALE GENOMIC DNA]</scope>
    <source>
        <strain evidence="2">cv. XS01</strain>
    </source>
</reference>
<accession>A0A2Z7AYZ8</accession>
<sequence length="108" mass="11908">MEVTSHKQGGSIKSKLVTSFYRTAKSPSATQYATAAVVRASALVKTVSLKNHEGKFCGSDGYIHGQNNRGGDEHVDNKATCYISHVKERLKLEESDLILKEKNHVVNY</sequence>
<gene>
    <name evidence="1" type="ORF">F511_25477</name>
</gene>
<dbReference type="PANTHER" id="PTHR36030:SF1">
    <property type="entry name" value="CALMODULIN-BINDING DOMAIN-CONTAINING PROTEIN"/>
    <property type="match status" value="1"/>
</dbReference>
<organism evidence="1 2">
    <name type="scientific">Dorcoceras hygrometricum</name>
    <dbReference type="NCBI Taxonomy" id="472368"/>
    <lineage>
        <taxon>Eukaryota</taxon>
        <taxon>Viridiplantae</taxon>
        <taxon>Streptophyta</taxon>
        <taxon>Embryophyta</taxon>
        <taxon>Tracheophyta</taxon>
        <taxon>Spermatophyta</taxon>
        <taxon>Magnoliopsida</taxon>
        <taxon>eudicotyledons</taxon>
        <taxon>Gunneridae</taxon>
        <taxon>Pentapetalae</taxon>
        <taxon>asterids</taxon>
        <taxon>lamiids</taxon>
        <taxon>Lamiales</taxon>
        <taxon>Gesneriaceae</taxon>
        <taxon>Didymocarpoideae</taxon>
        <taxon>Trichosporeae</taxon>
        <taxon>Loxocarpinae</taxon>
        <taxon>Dorcoceras</taxon>
    </lineage>
</organism>
<proteinExistence type="predicted"/>
<evidence type="ECO:0000313" key="2">
    <source>
        <dbReference type="Proteomes" id="UP000250235"/>
    </source>
</evidence>
<dbReference type="PANTHER" id="PTHR36030">
    <property type="entry name" value="CALMODULIN-BINDING DOMAIN-CONTAINING PROTEIN"/>
    <property type="match status" value="1"/>
</dbReference>